<comment type="caution">
    <text evidence="20">The sequence shown here is derived from an EMBL/GenBank/DDBJ whole genome shotgun (WGS) entry which is preliminary data.</text>
</comment>
<dbReference type="SMART" id="SM00091">
    <property type="entry name" value="PAS"/>
    <property type="match status" value="5"/>
</dbReference>
<feature type="transmembrane region" description="Helical" evidence="15">
    <location>
        <begin position="83"/>
        <end position="101"/>
    </location>
</feature>
<evidence type="ECO:0000256" key="5">
    <source>
        <dbReference type="ARBA" id="ARBA00022553"/>
    </source>
</evidence>
<protein>
    <recommendedName>
        <fullName evidence="4">histidine kinase</fullName>
        <ecNumber evidence="4">2.7.13.3</ecNumber>
    </recommendedName>
</protein>
<dbReference type="InterPro" id="IPR035965">
    <property type="entry name" value="PAS-like_dom_sf"/>
</dbReference>
<dbReference type="Gene3D" id="3.30.565.10">
    <property type="entry name" value="Histidine kinase-like ATPase, C-terminal domain"/>
    <property type="match status" value="1"/>
</dbReference>
<dbReference type="GO" id="GO:0005524">
    <property type="term" value="F:ATP binding"/>
    <property type="evidence" value="ECO:0007669"/>
    <property type="project" value="UniProtKB-KW"/>
</dbReference>
<dbReference type="SMART" id="SM00065">
    <property type="entry name" value="GAF"/>
    <property type="match status" value="1"/>
</dbReference>
<evidence type="ECO:0000256" key="10">
    <source>
        <dbReference type="ARBA" id="ARBA00022840"/>
    </source>
</evidence>
<dbReference type="InterPro" id="IPR016132">
    <property type="entry name" value="Phyto_chromo_attachment"/>
</dbReference>
<keyword evidence="11 15" id="KW-1133">Transmembrane helix</keyword>
<dbReference type="InterPro" id="IPR013655">
    <property type="entry name" value="PAS_fold_3"/>
</dbReference>
<evidence type="ECO:0000259" key="16">
    <source>
        <dbReference type="PROSITE" id="PS50046"/>
    </source>
</evidence>
<feature type="transmembrane region" description="Helical" evidence="15">
    <location>
        <begin position="47"/>
        <end position="71"/>
    </location>
</feature>
<dbReference type="GO" id="GO:0016020">
    <property type="term" value="C:membrane"/>
    <property type="evidence" value="ECO:0007669"/>
    <property type="project" value="UniProtKB-SubCell"/>
</dbReference>
<feature type="domain" description="PAC" evidence="19">
    <location>
        <begin position="838"/>
        <end position="890"/>
    </location>
</feature>
<comment type="similarity">
    <text evidence="3">In the N-terminal section; belongs to the phytochrome family.</text>
</comment>
<dbReference type="CDD" id="cd00130">
    <property type="entry name" value="PAS"/>
    <property type="match status" value="4"/>
</dbReference>
<dbReference type="EC" id="2.7.13.3" evidence="4"/>
<keyword evidence="5" id="KW-0597">Phosphoprotein</keyword>
<organism evidence="20 21">
    <name type="scientific">[Phormidium ambiguum] IAM M-71</name>
    <dbReference type="NCBI Taxonomy" id="454136"/>
    <lineage>
        <taxon>Bacteria</taxon>
        <taxon>Bacillati</taxon>
        <taxon>Cyanobacteriota</taxon>
        <taxon>Cyanophyceae</taxon>
        <taxon>Oscillatoriophycideae</taxon>
        <taxon>Aerosakkonematales</taxon>
        <taxon>Aerosakkonemataceae</taxon>
        <taxon>Floridanema</taxon>
    </lineage>
</organism>
<keyword evidence="12" id="KW-0902">Two-component regulatory system</keyword>
<dbReference type="CDD" id="cd16922">
    <property type="entry name" value="HATPase_EvgS-ArcB-TorS-like"/>
    <property type="match status" value="1"/>
</dbReference>
<dbReference type="Pfam" id="PF00512">
    <property type="entry name" value="HisKA"/>
    <property type="match status" value="1"/>
</dbReference>
<evidence type="ECO:0000256" key="3">
    <source>
        <dbReference type="ARBA" id="ARBA00006402"/>
    </source>
</evidence>
<evidence type="ECO:0000256" key="11">
    <source>
        <dbReference type="ARBA" id="ARBA00022989"/>
    </source>
</evidence>
<feature type="domain" description="PAC" evidence="19">
    <location>
        <begin position="198"/>
        <end position="250"/>
    </location>
</feature>
<dbReference type="InterPro" id="IPR000700">
    <property type="entry name" value="PAS-assoc_C"/>
</dbReference>
<evidence type="ECO:0000256" key="8">
    <source>
        <dbReference type="ARBA" id="ARBA00022741"/>
    </source>
</evidence>
<proteinExistence type="inferred from homology"/>
<feature type="domain" description="Histidine kinase" evidence="17">
    <location>
        <begin position="1020"/>
        <end position="1237"/>
    </location>
</feature>
<keyword evidence="6" id="KW-0808">Transferase</keyword>
<dbReference type="GO" id="GO:0006355">
    <property type="term" value="P:regulation of DNA-templated transcription"/>
    <property type="evidence" value="ECO:0007669"/>
    <property type="project" value="InterPro"/>
</dbReference>
<dbReference type="SUPFAM" id="SSF55781">
    <property type="entry name" value="GAF domain-like"/>
    <property type="match status" value="1"/>
</dbReference>
<reference evidence="20 21" key="1">
    <citation type="submission" date="2016-11" db="EMBL/GenBank/DDBJ databases">
        <title>Draft Genome Sequences of Nine Cyanobacterial Strains from Diverse Habitats.</title>
        <authorList>
            <person name="Zhu T."/>
            <person name="Hou S."/>
            <person name="Lu X."/>
            <person name="Hess W.R."/>
        </authorList>
    </citation>
    <scope>NUCLEOTIDE SEQUENCE [LARGE SCALE GENOMIC DNA]</scope>
    <source>
        <strain evidence="20 21">IAM M-71</strain>
    </source>
</reference>
<dbReference type="InterPro" id="IPR025201">
    <property type="entry name" value="KdpD_TM"/>
</dbReference>
<feature type="coiled-coil region" evidence="14">
    <location>
        <begin position="543"/>
        <end position="591"/>
    </location>
</feature>
<keyword evidence="7 15" id="KW-0812">Transmembrane</keyword>
<evidence type="ECO:0000256" key="4">
    <source>
        <dbReference type="ARBA" id="ARBA00012438"/>
    </source>
</evidence>
<evidence type="ECO:0000256" key="1">
    <source>
        <dbReference type="ARBA" id="ARBA00000085"/>
    </source>
</evidence>
<dbReference type="SUPFAM" id="SSF55874">
    <property type="entry name" value="ATPase domain of HSP90 chaperone/DNA topoisomerase II/histidine kinase"/>
    <property type="match status" value="1"/>
</dbReference>
<evidence type="ECO:0000259" key="17">
    <source>
        <dbReference type="PROSITE" id="PS50109"/>
    </source>
</evidence>
<evidence type="ECO:0000256" key="2">
    <source>
        <dbReference type="ARBA" id="ARBA00004141"/>
    </source>
</evidence>
<feature type="domain" description="PAC" evidence="19">
    <location>
        <begin position="663"/>
        <end position="715"/>
    </location>
</feature>
<dbReference type="Gene3D" id="1.20.120.620">
    <property type="entry name" value="Backbone structure of the membrane domain of e. Coli histidine kinase receptor kdpd"/>
    <property type="match status" value="1"/>
</dbReference>
<dbReference type="InterPro" id="IPR003018">
    <property type="entry name" value="GAF"/>
</dbReference>
<dbReference type="InterPro" id="IPR052162">
    <property type="entry name" value="Sensor_kinase/Photoreceptor"/>
</dbReference>
<gene>
    <name evidence="20" type="ORF">NIES2119_10935</name>
</gene>
<feature type="domain" description="PAC" evidence="19">
    <location>
        <begin position="503"/>
        <end position="555"/>
    </location>
</feature>
<dbReference type="Pfam" id="PF13493">
    <property type="entry name" value="DUF4118"/>
    <property type="match status" value="1"/>
</dbReference>
<dbReference type="Gene3D" id="3.30.450.20">
    <property type="entry name" value="PAS domain"/>
    <property type="match status" value="5"/>
</dbReference>
<dbReference type="InterPro" id="IPR038318">
    <property type="entry name" value="KdpD_sf"/>
</dbReference>
<sequence>MRFQERCFPYVFAIASTAIALLLSLWLQPLLLRNLDAFFYTATVISAWYGGCRSGIVTVILDTLAINYFFIPPLYQLTIAQPINFLQLSTFSLIGLIINFLTSNFRDSKKKIERLNQQLLQEKADLLGMASSAAQVGMRHWDIATGRIQCSADYEQLFGLTPGTFDGRYETFLTYLYPEDRELVDRALQQTIQNKNLYQVEYRVVWADGSIHWIEERGHAFYNEAGEAIHVTGTATAIDRRKQAQGLLQETFEQQRLLMEVSQRIRQSLNLQEIFQTTVDETRHLLKTDRVIIFQFDPKWRGTVVAESVGTNWRAILSTEIYDPCFSEQYVEPYKQGFVTAKSDIYKAGINSCHLELLANFQVRANLVVPIVKGSELWGLLIAHHCDAPRQWNSSEIDLMRQLANQVSIAIQQSELFKQVQTELAERQQAETLLRLFVQYAPAGIAMFDRNMCYLMASQRWIDQYNLESIESLIGRSHYEIFPEIPPRWREIHQRCLAGAIEKSEEDFLIRANGIKQWEWWEVHPWYTAKNEIGGIIIFSVDISNLKKIKMNLQQLNAELEQRVIDRTAELSEVNDRLQEVLIALQESEERRRLALDLTHIGFWDLYIPSRCVIWNDNQFRVLGFAPYSVDPSYEVWLNSVHPEDRSWLEERFLESVRNHTDYAAEYRVIHPDSSVHWVMARGKAIYDELGQPLRSIGVVLDISDRKRAEQALQQANAQLLQHKDQLEKVNQQLQTTVEELQIAEEELTINNQQLEVAILTAKSQQQRYEDLFNFAPDGYLVTDSLGMIQEANQAATNLLFVSSFNLVGKPLAIYISNENKQFFRNFLIQLQQLSGRSISELTILPRQGNSFPAEIAASAIRNEQGEIIGIRWLIKDISDRKQAEQALKESEAKFRSLCEYSPIGVFMTDIHGQCIYTNPHYQKICGSTFEELLGEGYIEFIHPEDQEVVLNQWLQAISQKQEFCSEFRYLHKGGIIRFVRVQSAPIPSGCGEIVGYVCTVEDITESRIIEQMKNEFISVVSHELRTPLASIRGSMGLLASGILKDKQDTTQQMLNIAIHDTERLVRLVNDILDLERLEARKVNLNKQRCDALTLMQQSVESLQPLALQNNITLSIEPTSIQVWADSDRIIQTLVNLIGNAIKFSPPHTTITLKVQNEADHILFQVQDRGRGIPADKLETIFGRFQQVDASDSRHKGGTGLGLAICKLIVQQHGGKIWVESFVGEGSTFYFTLPKFLD</sequence>
<dbReference type="PANTHER" id="PTHR43304">
    <property type="entry name" value="PHYTOCHROME-LIKE PROTEIN CPH1"/>
    <property type="match status" value="1"/>
</dbReference>
<dbReference type="PROSITE" id="PS50046">
    <property type="entry name" value="PHYTOCHROME_2"/>
    <property type="match status" value="1"/>
</dbReference>
<dbReference type="EMBL" id="MRCE01000009">
    <property type="protein sequence ID" value="OKH38068.1"/>
    <property type="molecule type" value="Genomic_DNA"/>
</dbReference>
<dbReference type="Pfam" id="PF02518">
    <property type="entry name" value="HATPase_c"/>
    <property type="match status" value="1"/>
</dbReference>
<dbReference type="CDD" id="cd00082">
    <property type="entry name" value="HisKA"/>
    <property type="match status" value="1"/>
</dbReference>
<dbReference type="InterPro" id="IPR003594">
    <property type="entry name" value="HATPase_dom"/>
</dbReference>
<dbReference type="GO" id="GO:0000155">
    <property type="term" value="F:phosphorelay sensor kinase activity"/>
    <property type="evidence" value="ECO:0007669"/>
    <property type="project" value="InterPro"/>
</dbReference>
<dbReference type="Gene3D" id="2.10.70.100">
    <property type="match status" value="1"/>
</dbReference>
<dbReference type="AlphaFoldDB" id="A0A1U7ILC3"/>
<feature type="domain" description="PAC" evidence="19">
    <location>
        <begin position="964"/>
        <end position="1016"/>
    </location>
</feature>
<dbReference type="Pfam" id="PF08447">
    <property type="entry name" value="PAS_3"/>
    <property type="match status" value="3"/>
</dbReference>
<dbReference type="SMART" id="SM00387">
    <property type="entry name" value="HATPase_c"/>
    <property type="match status" value="1"/>
</dbReference>
<evidence type="ECO:0000256" key="7">
    <source>
        <dbReference type="ARBA" id="ARBA00022692"/>
    </source>
</evidence>
<dbReference type="InterPro" id="IPR013767">
    <property type="entry name" value="PAS_fold"/>
</dbReference>
<dbReference type="InterPro" id="IPR005467">
    <property type="entry name" value="His_kinase_dom"/>
</dbReference>
<comment type="subcellular location">
    <subcellularLocation>
        <location evidence="2">Membrane</location>
        <topology evidence="2">Multi-pass membrane protein</topology>
    </subcellularLocation>
</comment>
<accession>A0A1U7ILC3</accession>
<feature type="coiled-coil region" evidence="14">
    <location>
        <begin position="706"/>
        <end position="763"/>
    </location>
</feature>
<dbReference type="Proteomes" id="UP000185860">
    <property type="component" value="Unassembled WGS sequence"/>
</dbReference>
<evidence type="ECO:0000256" key="6">
    <source>
        <dbReference type="ARBA" id="ARBA00022679"/>
    </source>
</evidence>
<feature type="domain" description="PAS" evidence="18">
    <location>
        <begin position="765"/>
        <end position="835"/>
    </location>
</feature>
<keyword evidence="10" id="KW-0067">ATP-binding</keyword>
<dbReference type="RefSeq" id="WP_073593506.1">
    <property type="nucleotide sequence ID" value="NZ_MRCE01000009.1"/>
</dbReference>
<dbReference type="SMART" id="SM00086">
    <property type="entry name" value="PAC"/>
    <property type="match status" value="5"/>
</dbReference>
<evidence type="ECO:0000259" key="19">
    <source>
        <dbReference type="PROSITE" id="PS50113"/>
    </source>
</evidence>
<keyword evidence="8" id="KW-0547">Nucleotide-binding</keyword>
<dbReference type="SUPFAM" id="SSF47384">
    <property type="entry name" value="Homodimeric domain of signal transducing histidine kinase"/>
    <property type="match status" value="1"/>
</dbReference>
<dbReference type="Gene3D" id="1.10.287.130">
    <property type="match status" value="1"/>
</dbReference>
<dbReference type="Pfam" id="PF01590">
    <property type="entry name" value="GAF"/>
    <property type="match status" value="1"/>
</dbReference>
<evidence type="ECO:0000256" key="12">
    <source>
        <dbReference type="ARBA" id="ARBA00023012"/>
    </source>
</evidence>
<dbReference type="InterPro" id="IPR004358">
    <property type="entry name" value="Sig_transdc_His_kin-like_C"/>
</dbReference>
<evidence type="ECO:0000256" key="13">
    <source>
        <dbReference type="ARBA" id="ARBA00023136"/>
    </source>
</evidence>
<feature type="domain" description="PAS" evidence="18">
    <location>
        <begin position="891"/>
        <end position="961"/>
    </location>
</feature>
<dbReference type="Gene3D" id="3.30.450.40">
    <property type="match status" value="1"/>
</dbReference>
<dbReference type="PANTHER" id="PTHR43304:SF1">
    <property type="entry name" value="PAC DOMAIN-CONTAINING PROTEIN"/>
    <property type="match status" value="1"/>
</dbReference>
<evidence type="ECO:0000256" key="14">
    <source>
        <dbReference type="SAM" id="Coils"/>
    </source>
</evidence>
<evidence type="ECO:0000256" key="9">
    <source>
        <dbReference type="ARBA" id="ARBA00022777"/>
    </source>
</evidence>
<dbReference type="FunFam" id="1.10.287.130:FF:000001">
    <property type="entry name" value="Two-component sensor histidine kinase"/>
    <property type="match status" value="1"/>
</dbReference>
<evidence type="ECO:0000259" key="18">
    <source>
        <dbReference type="PROSITE" id="PS50112"/>
    </source>
</evidence>
<feature type="domain" description="Phytochrome chromophore attachment site" evidence="16">
    <location>
        <begin position="270"/>
        <end position="406"/>
    </location>
</feature>
<evidence type="ECO:0000256" key="15">
    <source>
        <dbReference type="SAM" id="Phobius"/>
    </source>
</evidence>
<dbReference type="NCBIfam" id="TIGR00229">
    <property type="entry name" value="sensory_box"/>
    <property type="match status" value="5"/>
</dbReference>
<feature type="domain" description="PAS" evidence="18">
    <location>
        <begin position="151"/>
        <end position="195"/>
    </location>
</feature>
<dbReference type="InterPro" id="IPR001610">
    <property type="entry name" value="PAC"/>
</dbReference>
<keyword evidence="13 15" id="KW-0472">Membrane</keyword>
<evidence type="ECO:0000313" key="21">
    <source>
        <dbReference type="Proteomes" id="UP000185860"/>
    </source>
</evidence>
<dbReference type="OrthoDB" id="9778628at2"/>
<dbReference type="Pfam" id="PF08448">
    <property type="entry name" value="PAS_4"/>
    <property type="match status" value="1"/>
</dbReference>
<dbReference type="FunFam" id="3.30.565.10:FF:000006">
    <property type="entry name" value="Sensor histidine kinase WalK"/>
    <property type="match status" value="1"/>
</dbReference>
<evidence type="ECO:0000313" key="20">
    <source>
        <dbReference type="EMBL" id="OKH38068.1"/>
    </source>
</evidence>
<dbReference type="InterPro" id="IPR003661">
    <property type="entry name" value="HisK_dim/P_dom"/>
</dbReference>
<dbReference type="InterPro" id="IPR013656">
    <property type="entry name" value="PAS_4"/>
</dbReference>
<dbReference type="PRINTS" id="PR00344">
    <property type="entry name" value="BCTRLSENSOR"/>
</dbReference>
<keyword evidence="14" id="KW-0175">Coiled coil</keyword>
<keyword evidence="9" id="KW-0418">Kinase</keyword>
<dbReference type="InterPro" id="IPR036097">
    <property type="entry name" value="HisK_dim/P_sf"/>
</dbReference>
<dbReference type="InterPro" id="IPR029016">
    <property type="entry name" value="GAF-like_dom_sf"/>
</dbReference>
<dbReference type="PROSITE" id="PS50113">
    <property type="entry name" value="PAC"/>
    <property type="match status" value="5"/>
</dbReference>
<comment type="catalytic activity">
    <reaction evidence="1">
        <text>ATP + protein L-histidine = ADP + protein N-phospho-L-histidine.</text>
        <dbReference type="EC" id="2.7.13.3"/>
    </reaction>
</comment>
<dbReference type="STRING" id="454136.NIES2119_10935"/>
<dbReference type="InterPro" id="IPR036890">
    <property type="entry name" value="HATPase_C_sf"/>
</dbReference>
<dbReference type="PROSITE" id="PS50109">
    <property type="entry name" value="HIS_KIN"/>
    <property type="match status" value="1"/>
</dbReference>
<name>A0A1U7ILC3_9CYAN</name>
<feature type="coiled-coil region" evidence="14">
    <location>
        <begin position="98"/>
        <end position="129"/>
    </location>
</feature>
<dbReference type="Pfam" id="PF00989">
    <property type="entry name" value="PAS"/>
    <property type="match status" value="1"/>
</dbReference>
<dbReference type="SMART" id="SM00388">
    <property type="entry name" value="HisKA"/>
    <property type="match status" value="1"/>
</dbReference>
<dbReference type="InterPro" id="IPR000014">
    <property type="entry name" value="PAS"/>
</dbReference>
<dbReference type="SUPFAM" id="SSF55785">
    <property type="entry name" value="PYP-like sensor domain (PAS domain)"/>
    <property type="match status" value="5"/>
</dbReference>
<dbReference type="PROSITE" id="PS50112">
    <property type="entry name" value="PAS"/>
    <property type="match status" value="3"/>
</dbReference>
<feature type="transmembrane region" description="Helical" evidence="15">
    <location>
        <begin position="7"/>
        <end position="27"/>
    </location>
</feature>